<dbReference type="AlphaFoldDB" id="A0A5J6LHQ0"/>
<keyword evidence="2" id="KW-1185">Reference proteome</keyword>
<dbReference type="KEGG" id="nik:F5I99_17575"/>
<dbReference type="EMBL" id="CP044222">
    <property type="protein sequence ID" value="QEW08157.1"/>
    <property type="molecule type" value="Genomic_DNA"/>
</dbReference>
<gene>
    <name evidence="1" type="ORF">F5I99_17575</name>
</gene>
<name>A0A5J6LHQ0_9GAMM</name>
<accession>A0A5J6LHQ0</accession>
<dbReference type="Proteomes" id="UP000325606">
    <property type="component" value="Chromosome"/>
</dbReference>
<dbReference type="RefSeq" id="WP_151058296.1">
    <property type="nucleotide sequence ID" value="NZ_CP044222.1"/>
</dbReference>
<sequence length="151" mass="17305">MSKAEELSNNIDAQMLEYAKLAQSDGMEQLLFESMKEKFLVLITLKSRKVYVGKVEQPRLLHGDLENIVIIPMLSGYRDKDTLKFVVQHKYSDFYEKNSITEESEGLQLRHFKTVILAREIDSASLFDLKTYVQFSLLSDTKADDASSITT</sequence>
<evidence type="ECO:0000313" key="1">
    <source>
        <dbReference type="EMBL" id="QEW08157.1"/>
    </source>
</evidence>
<protein>
    <submittedName>
        <fullName evidence="1">Uncharacterized protein</fullName>
    </submittedName>
</protein>
<evidence type="ECO:0000313" key="2">
    <source>
        <dbReference type="Proteomes" id="UP000325606"/>
    </source>
</evidence>
<proteinExistence type="predicted"/>
<reference evidence="1 2" key="1">
    <citation type="submission" date="2019-09" db="EMBL/GenBank/DDBJ databases">
        <title>Nitrincola iocasae sp. nov., a bacterium isolated from the sediment collected at a cold seep field in South China Sea.</title>
        <authorList>
            <person name="Zhang H."/>
            <person name="Wang H."/>
            <person name="Li C."/>
        </authorList>
    </citation>
    <scope>NUCLEOTIDE SEQUENCE [LARGE SCALE GENOMIC DNA]</scope>
    <source>
        <strain evidence="1 2">KXZD1103</strain>
    </source>
</reference>
<organism evidence="1 2">
    <name type="scientific">Nitrincola iocasae</name>
    <dbReference type="NCBI Taxonomy" id="2614693"/>
    <lineage>
        <taxon>Bacteria</taxon>
        <taxon>Pseudomonadati</taxon>
        <taxon>Pseudomonadota</taxon>
        <taxon>Gammaproteobacteria</taxon>
        <taxon>Oceanospirillales</taxon>
        <taxon>Oceanospirillaceae</taxon>
        <taxon>Nitrincola</taxon>
    </lineage>
</organism>